<dbReference type="OrthoDB" id="109678at2759"/>
<name>A0A9W6YJ79_9STRA</name>
<keyword evidence="2" id="KW-1185">Reference proteome</keyword>
<comment type="caution">
    <text evidence="1">The sequence shown here is derived from an EMBL/GenBank/DDBJ whole genome shotgun (WGS) entry which is preliminary data.</text>
</comment>
<organism evidence="1 2">
    <name type="scientific">Phytophthora lilii</name>
    <dbReference type="NCBI Taxonomy" id="2077276"/>
    <lineage>
        <taxon>Eukaryota</taxon>
        <taxon>Sar</taxon>
        <taxon>Stramenopiles</taxon>
        <taxon>Oomycota</taxon>
        <taxon>Peronosporomycetes</taxon>
        <taxon>Peronosporales</taxon>
        <taxon>Peronosporaceae</taxon>
        <taxon>Phytophthora</taxon>
    </lineage>
</organism>
<dbReference type="EMBL" id="BSXW01012516">
    <property type="protein sequence ID" value="GMF65905.1"/>
    <property type="molecule type" value="Genomic_DNA"/>
</dbReference>
<dbReference type="Proteomes" id="UP001165083">
    <property type="component" value="Unassembled WGS sequence"/>
</dbReference>
<reference evidence="1" key="1">
    <citation type="submission" date="2023-04" db="EMBL/GenBank/DDBJ databases">
        <title>Phytophthora lilii NBRC 32176.</title>
        <authorList>
            <person name="Ichikawa N."/>
            <person name="Sato H."/>
            <person name="Tonouchi N."/>
        </authorList>
    </citation>
    <scope>NUCLEOTIDE SEQUENCE</scope>
    <source>
        <strain evidence="1">NBRC 32176</strain>
    </source>
</reference>
<gene>
    <name evidence="1" type="ORF">Plil01_001848900</name>
</gene>
<evidence type="ECO:0000313" key="1">
    <source>
        <dbReference type="EMBL" id="GMF65905.1"/>
    </source>
</evidence>
<proteinExistence type="predicted"/>
<sequence>MPTPTERLRYSVRSSFGRGLTTRAGRLSPGHELYTWTIKAFTRLALMLACCRTGRRARVALVVCAHFCICFQVSSTFRKRDTRHNVNVCSSRPLKMTSSTQYDGGGNGVMQAAHPPVFKFLRPPKLTEWSQDALVKWKKESEQYEDSIRQRYVEGGEHPEVAYGQTDD</sequence>
<protein>
    <submittedName>
        <fullName evidence="1">Unnamed protein product</fullName>
    </submittedName>
</protein>
<dbReference type="AlphaFoldDB" id="A0A9W6YJ79"/>
<accession>A0A9W6YJ79</accession>
<evidence type="ECO:0000313" key="2">
    <source>
        <dbReference type="Proteomes" id="UP001165083"/>
    </source>
</evidence>